<gene>
    <name evidence="2" type="ORF">FE257_009468</name>
</gene>
<keyword evidence="3" id="KW-1185">Reference proteome</keyword>
<dbReference type="Proteomes" id="UP001194746">
    <property type="component" value="Unassembled WGS sequence"/>
</dbReference>
<accession>A0AAD4CJZ6</accession>
<evidence type="ECO:0000256" key="1">
    <source>
        <dbReference type="SAM" id="MobiDB-lite"/>
    </source>
</evidence>
<reference evidence="2" key="1">
    <citation type="journal article" date="2019" name="Beilstein J. Org. Chem.">
        <title>Nanangenines: drimane sesquiterpenoids as the dominant metabolite cohort of a novel Australian fungus, Aspergillus nanangensis.</title>
        <authorList>
            <person name="Lacey H.J."/>
            <person name="Gilchrist C.L.M."/>
            <person name="Crombie A."/>
            <person name="Kalaitzis J.A."/>
            <person name="Vuong D."/>
            <person name="Rutledge P.J."/>
            <person name="Turner P."/>
            <person name="Pitt J.I."/>
            <person name="Lacey E."/>
            <person name="Chooi Y.H."/>
            <person name="Piggott A.M."/>
        </authorList>
    </citation>
    <scope>NUCLEOTIDE SEQUENCE</scope>
    <source>
        <strain evidence="2">MST-FP2251</strain>
    </source>
</reference>
<evidence type="ECO:0000313" key="2">
    <source>
        <dbReference type="EMBL" id="KAF9887946.1"/>
    </source>
</evidence>
<feature type="region of interest" description="Disordered" evidence="1">
    <location>
        <begin position="1"/>
        <end position="54"/>
    </location>
</feature>
<name>A0AAD4CJZ6_ASPNN</name>
<feature type="compositionally biased region" description="Basic and acidic residues" evidence="1">
    <location>
        <begin position="1"/>
        <end position="13"/>
    </location>
</feature>
<sequence length="54" mass="6430">MAIAAHWHEARDWNDEDEDDDYEDDDYEDEDDDVTQEEKEEAVDVFGHDLELSL</sequence>
<organism evidence="2 3">
    <name type="scientific">Aspergillus nanangensis</name>
    <dbReference type="NCBI Taxonomy" id="2582783"/>
    <lineage>
        <taxon>Eukaryota</taxon>
        <taxon>Fungi</taxon>
        <taxon>Dikarya</taxon>
        <taxon>Ascomycota</taxon>
        <taxon>Pezizomycotina</taxon>
        <taxon>Eurotiomycetes</taxon>
        <taxon>Eurotiomycetidae</taxon>
        <taxon>Eurotiales</taxon>
        <taxon>Aspergillaceae</taxon>
        <taxon>Aspergillus</taxon>
        <taxon>Aspergillus subgen. Circumdati</taxon>
    </lineage>
</organism>
<dbReference type="AlphaFoldDB" id="A0AAD4CJZ6"/>
<evidence type="ECO:0000313" key="3">
    <source>
        <dbReference type="Proteomes" id="UP001194746"/>
    </source>
</evidence>
<reference evidence="2" key="2">
    <citation type="submission" date="2020-02" db="EMBL/GenBank/DDBJ databases">
        <authorList>
            <person name="Gilchrist C.L.M."/>
            <person name="Chooi Y.-H."/>
        </authorList>
    </citation>
    <scope>NUCLEOTIDE SEQUENCE</scope>
    <source>
        <strain evidence="2">MST-FP2251</strain>
    </source>
</reference>
<proteinExistence type="predicted"/>
<feature type="compositionally biased region" description="Acidic residues" evidence="1">
    <location>
        <begin position="14"/>
        <end position="43"/>
    </location>
</feature>
<dbReference type="EMBL" id="VCAU01000054">
    <property type="protein sequence ID" value="KAF9887946.1"/>
    <property type="molecule type" value="Genomic_DNA"/>
</dbReference>
<comment type="caution">
    <text evidence="2">The sequence shown here is derived from an EMBL/GenBank/DDBJ whole genome shotgun (WGS) entry which is preliminary data.</text>
</comment>
<protein>
    <submittedName>
        <fullName evidence="2">Uncharacterized protein</fullName>
    </submittedName>
</protein>